<dbReference type="Proteomes" id="UP001324115">
    <property type="component" value="Unassembled WGS sequence"/>
</dbReference>
<dbReference type="InterPro" id="IPR058922">
    <property type="entry name" value="WHD_DRP"/>
</dbReference>
<dbReference type="InterPro" id="IPR036388">
    <property type="entry name" value="WH-like_DNA-bd_sf"/>
</dbReference>
<dbReference type="PANTHER" id="PTHR23155:SF1156">
    <property type="entry name" value="LEUCINE-RICH REPEAT AND WD REPEAT-CONTAINING PROTEIN 1"/>
    <property type="match status" value="1"/>
</dbReference>
<evidence type="ECO:0000259" key="3">
    <source>
        <dbReference type="Pfam" id="PF00931"/>
    </source>
</evidence>
<dbReference type="AlphaFoldDB" id="A0AAN7IB59"/>
<dbReference type="Gene3D" id="1.10.8.430">
    <property type="entry name" value="Helical domain of apoptotic protease-activating factors"/>
    <property type="match status" value="1"/>
</dbReference>
<organism evidence="5 6">
    <name type="scientific">Quercus rubra</name>
    <name type="common">Northern red oak</name>
    <name type="synonym">Quercus borealis</name>
    <dbReference type="NCBI Taxonomy" id="3512"/>
    <lineage>
        <taxon>Eukaryota</taxon>
        <taxon>Viridiplantae</taxon>
        <taxon>Streptophyta</taxon>
        <taxon>Embryophyta</taxon>
        <taxon>Tracheophyta</taxon>
        <taxon>Spermatophyta</taxon>
        <taxon>Magnoliopsida</taxon>
        <taxon>eudicotyledons</taxon>
        <taxon>Gunneridae</taxon>
        <taxon>Pentapetalae</taxon>
        <taxon>rosids</taxon>
        <taxon>fabids</taxon>
        <taxon>Fagales</taxon>
        <taxon>Fagaceae</taxon>
        <taxon>Quercus</taxon>
    </lineage>
</organism>
<dbReference type="PRINTS" id="PR00364">
    <property type="entry name" value="DISEASERSIST"/>
</dbReference>
<dbReference type="SUPFAM" id="SSF52540">
    <property type="entry name" value="P-loop containing nucleoside triphosphate hydrolases"/>
    <property type="match status" value="1"/>
</dbReference>
<dbReference type="GO" id="GO:0098542">
    <property type="term" value="P:defense response to other organism"/>
    <property type="evidence" value="ECO:0007669"/>
    <property type="project" value="TreeGrafter"/>
</dbReference>
<evidence type="ECO:0000313" key="6">
    <source>
        <dbReference type="Proteomes" id="UP001324115"/>
    </source>
</evidence>
<sequence length="393" mass="45425">MWRSQSCRKQEFGIDLNSQPERVERLEITSIVDVSKIVGRNEYRDDPLNNLLGVGSQQERNPLVISLVGIGGIGKSTLAKLAYNHPTVEHHFDQIVWVSVSDPFKECNVAKAIIQKLDPKHESLKYTTTILEPLLCIVRDLIKDKKFFLVFDDVWAKDILEESQKWEPFKEALTYGAKGSRILVTTRNEEVALMMGSTNTHIINLGNLSVDDCWLIIRKITFIDETIDQHKDLEPLGRQLADKCHGLPLAAKLIGGYMCNKRRKEQWEKVLENSLWDLEDVEKGLLGPLLLSYYQLSLAEKKCFLFCVVFPKDHKINRFELIIHWMAQGYIDIDSKRNMEMEGMAEEYFQKLAMHSFFQDFEENEIDGRIESCKMHDIVHDFAQTMTKDVSKL</sequence>
<dbReference type="PANTHER" id="PTHR23155">
    <property type="entry name" value="DISEASE RESISTANCE PROTEIN RP"/>
    <property type="match status" value="1"/>
</dbReference>
<dbReference type="InterPro" id="IPR042197">
    <property type="entry name" value="Apaf_helical"/>
</dbReference>
<name>A0AAN7IB59_QUERU</name>
<dbReference type="InterPro" id="IPR002182">
    <property type="entry name" value="NB-ARC"/>
</dbReference>
<evidence type="ECO:0000256" key="1">
    <source>
        <dbReference type="ARBA" id="ARBA00022737"/>
    </source>
</evidence>
<feature type="domain" description="NB-ARC" evidence="3">
    <location>
        <begin position="59"/>
        <end position="222"/>
    </location>
</feature>
<evidence type="ECO:0000313" key="5">
    <source>
        <dbReference type="EMBL" id="KAK4563240.1"/>
    </source>
</evidence>
<dbReference type="GO" id="GO:0043531">
    <property type="term" value="F:ADP binding"/>
    <property type="evidence" value="ECO:0007669"/>
    <property type="project" value="InterPro"/>
</dbReference>
<comment type="caution">
    <text evidence="5">The sequence shown here is derived from an EMBL/GenBank/DDBJ whole genome shotgun (WGS) entry which is preliminary data.</text>
</comment>
<dbReference type="Gene3D" id="1.10.10.10">
    <property type="entry name" value="Winged helix-like DNA-binding domain superfamily/Winged helix DNA-binding domain"/>
    <property type="match status" value="1"/>
</dbReference>
<gene>
    <name evidence="5" type="ORF">RGQ29_005663</name>
</gene>
<dbReference type="Pfam" id="PF23559">
    <property type="entry name" value="WHD_DRP"/>
    <property type="match status" value="1"/>
</dbReference>
<dbReference type="Gene3D" id="3.40.50.300">
    <property type="entry name" value="P-loop containing nucleotide triphosphate hydrolases"/>
    <property type="match status" value="1"/>
</dbReference>
<dbReference type="Pfam" id="PF00931">
    <property type="entry name" value="NB-ARC"/>
    <property type="match status" value="1"/>
</dbReference>
<keyword evidence="2" id="KW-0611">Plant defense</keyword>
<feature type="domain" description="Disease resistance protein winged helix" evidence="4">
    <location>
        <begin position="309"/>
        <end position="383"/>
    </location>
</feature>
<dbReference type="FunFam" id="1.10.10.10:FF:000322">
    <property type="entry name" value="Probable disease resistance protein At1g63360"/>
    <property type="match status" value="1"/>
</dbReference>
<accession>A0AAN7IB59</accession>
<reference evidence="5 6" key="1">
    <citation type="journal article" date="2023" name="G3 (Bethesda)">
        <title>A haplotype-resolved chromosome-scale genome for Quercus rubra L. provides insights into the genetics of adaptive traits for red oak species.</title>
        <authorList>
            <person name="Kapoor B."/>
            <person name="Jenkins J."/>
            <person name="Schmutz J."/>
            <person name="Zhebentyayeva T."/>
            <person name="Kuelheim C."/>
            <person name="Coggeshall M."/>
            <person name="Heim C."/>
            <person name="Lasky J.R."/>
            <person name="Leites L."/>
            <person name="Islam-Faridi N."/>
            <person name="Romero-Severson J."/>
            <person name="DeLeo V.L."/>
            <person name="Lucas S.M."/>
            <person name="Lazic D."/>
            <person name="Gailing O."/>
            <person name="Carlson J."/>
            <person name="Staton M."/>
        </authorList>
    </citation>
    <scope>NUCLEOTIDE SEQUENCE [LARGE SCALE GENOMIC DNA]</scope>
    <source>
        <strain evidence="5">Pseudo-F2</strain>
    </source>
</reference>
<dbReference type="InterPro" id="IPR027417">
    <property type="entry name" value="P-loop_NTPase"/>
</dbReference>
<evidence type="ECO:0000256" key="2">
    <source>
        <dbReference type="ARBA" id="ARBA00022821"/>
    </source>
</evidence>
<protein>
    <recommendedName>
        <fullName evidence="7">CC-NBS-LRR protein</fullName>
    </recommendedName>
</protein>
<proteinExistence type="predicted"/>
<dbReference type="EMBL" id="JAXUIC010000011">
    <property type="protein sequence ID" value="KAK4563240.1"/>
    <property type="molecule type" value="Genomic_DNA"/>
</dbReference>
<keyword evidence="6" id="KW-1185">Reference proteome</keyword>
<evidence type="ECO:0000259" key="4">
    <source>
        <dbReference type="Pfam" id="PF23559"/>
    </source>
</evidence>
<dbReference type="InterPro" id="IPR044974">
    <property type="entry name" value="Disease_R_plants"/>
</dbReference>
<evidence type="ECO:0008006" key="7">
    <source>
        <dbReference type="Google" id="ProtNLM"/>
    </source>
</evidence>
<keyword evidence="1" id="KW-0677">Repeat</keyword>